<keyword evidence="5 10" id="KW-0472">Membrane</keyword>
<dbReference type="GO" id="GO:0062054">
    <property type="term" value="F:fluoride channel activity"/>
    <property type="evidence" value="ECO:0007669"/>
    <property type="project" value="UniProtKB-UniRule"/>
</dbReference>
<evidence type="ECO:0000313" key="11">
    <source>
        <dbReference type="EMBL" id="NJC58740.1"/>
    </source>
</evidence>
<dbReference type="AlphaFoldDB" id="A0A846S533"/>
<keyword evidence="4 10" id="KW-1133">Transmembrane helix</keyword>
<sequence length="155" mass="16079">MSRPVHLRLPYLGLALLGGTFGTAVREGLTLTFTSTGDIPYAIFAVNVLGAFLLGLLLDSLARMGPDEGRRRRMRIMVGTGFMGGFTTYSALAADTAGLLGGGRVGVGIAYGLGTVLVGGLATWAGIATATVLHGRSRAVARRRTLDAPRSGDSR</sequence>
<evidence type="ECO:0000256" key="1">
    <source>
        <dbReference type="ARBA" id="ARBA00004651"/>
    </source>
</evidence>
<feature type="transmembrane region" description="Helical" evidence="10">
    <location>
        <begin position="74"/>
        <end position="94"/>
    </location>
</feature>
<comment type="caution">
    <text evidence="11">The sequence shown here is derived from an EMBL/GenBank/DDBJ whole genome shotgun (WGS) entry which is preliminary data.</text>
</comment>
<dbReference type="Proteomes" id="UP000576792">
    <property type="component" value="Unassembled WGS sequence"/>
</dbReference>
<evidence type="ECO:0000313" key="12">
    <source>
        <dbReference type="Proteomes" id="UP000576792"/>
    </source>
</evidence>
<evidence type="ECO:0000256" key="9">
    <source>
        <dbReference type="ARBA" id="ARBA00049940"/>
    </source>
</evidence>
<protein>
    <recommendedName>
        <fullName evidence="10">Fluoride-specific ion channel FluC</fullName>
    </recommendedName>
</protein>
<evidence type="ECO:0000256" key="2">
    <source>
        <dbReference type="ARBA" id="ARBA00022475"/>
    </source>
</evidence>
<keyword evidence="2 10" id="KW-1003">Cell membrane</keyword>
<gene>
    <name evidence="10" type="primary">fluC</name>
    <name evidence="10" type="synonym">crcB</name>
    <name evidence="11" type="ORF">BKA07_003775</name>
</gene>
<dbReference type="RefSeq" id="WP_342449129.1">
    <property type="nucleotide sequence ID" value="NZ_BAAAPQ010000026.1"/>
</dbReference>
<keyword evidence="12" id="KW-1185">Reference proteome</keyword>
<dbReference type="PANTHER" id="PTHR28259:SF1">
    <property type="entry name" value="FLUORIDE EXPORT PROTEIN 1-RELATED"/>
    <property type="match status" value="1"/>
</dbReference>
<comment type="subcellular location">
    <subcellularLocation>
        <location evidence="1 10">Cell membrane</location>
        <topology evidence="1 10">Multi-pass membrane protein</topology>
    </subcellularLocation>
</comment>
<keyword evidence="10" id="KW-0915">Sodium</keyword>
<feature type="transmembrane region" description="Helical" evidence="10">
    <location>
        <begin position="42"/>
        <end position="62"/>
    </location>
</feature>
<accession>A0A846S533</accession>
<name>A0A846S533_9MICO</name>
<feature type="binding site" evidence="10">
    <location>
        <position position="84"/>
    </location>
    <ligand>
        <name>Na(+)</name>
        <dbReference type="ChEBI" id="CHEBI:29101"/>
        <note>structural</note>
    </ligand>
</feature>
<keyword evidence="10" id="KW-0406">Ion transport</keyword>
<keyword evidence="10" id="KW-0479">Metal-binding</keyword>
<evidence type="ECO:0000256" key="5">
    <source>
        <dbReference type="ARBA" id="ARBA00023136"/>
    </source>
</evidence>
<keyword evidence="6 10" id="KW-0407">Ion channel</keyword>
<keyword evidence="3 10" id="KW-0812">Transmembrane</keyword>
<dbReference type="GO" id="GO:0046872">
    <property type="term" value="F:metal ion binding"/>
    <property type="evidence" value="ECO:0007669"/>
    <property type="project" value="UniProtKB-KW"/>
</dbReference>
<dbReference type="HAMAP" id="MF_00454">
    <property type="entry name" value="FluC"/>
    <property type="match status" value="1"/>
</dbReference>
<reference evidence="11 12" key="1">
    <citation type="submission" date="2020-03" db="EMBL/GenBank/DDBJ databases">
        <title>Sequencing the genomes of 1000 actinobacteria strains.</title>
        <authorList>
            <person name="Klenk H.-P."/>
        </authorList>
    </citation>
    <scope>NUCLEOTIDE SEQUENCE [LARGE SCALE GENOMIC DNA]</scope>
    <source>
        <strain evidence="11 12">DSM 18964</strain>
    </source>
</reference>
<comment type="function">
    <text evidence="9 10">Fluoride-specific ion channel. Important for reducing fluoride concentration in the cell, thus reducing its toxicity.</text>
</comment>
<evidence type="ECO:0000256" key="7">
    <source>
        <dbReference type="ARBA" id="ARBA00035120"/>
    </source>
</evidence>
<evidence type="ECO:0000256" key="8">
    <source>
        <dbReference type="ARBA" id="ARBA00035585"/>
    </source>
</evidence>
<comment type="similarity">
    <text evidence="7 10">Belongs to the fluoride channel Fluc/FEX (TC 1.A.43) family.</text>
</comment>
<feature type="transmembrane region" description="Helical" evidence="10">
    <location>
        <begin position="109"/>
        <end position="133"/>
    </location>
</feature>
<dbReference type="GO" id="GO:0005886">
    <property type="term" value="C:plasma membrane"/>
    <property type="evidence" value="ECO:0007669"/>
    <property type="project" value="UniProtKB-SubCell"/>
</dbReference>
<evidence type="ECO:0000256" key="6">
    <source>
        <dbReference type="ARBA" id="ARBA00023303"/>
    </source>
</evidence>
<organism evidence="11 12">
    <name type="scientific">Brevibacterium marinum</name>
    <dbReference type="NCBI Taxonomy" id="418643"/>
    <lineage>
        <taxon>Bacteria</taxon>
        <taxon>Bacillati</taxon>
        <taxon>Actinomycetota</taxon>
        <taxon>Actinomycetes</taxon>
        <taxon>Micrococcales</taxon>
        <taxon>Brevibacteriaceae</taxon>
        <taxon>Brevibacterium</taxon>
    </lineage>
</organism>
<dbReference type="EMBL" id="JAATJN010000001">
    <property type="protein sequence ID" value="NJC58740.1"/>
    <property type="molecule type" value="Genomic_DNA"/>
</dbReference>
<dbReference type="InterPro" id="IPR003691">
    <property type="entry name" value="FluC"/>
</dbReference>
<dbReference type="PANTHER" id="PTHR28259">
    <property type="entry name" value="FLUORIDE EXPORT PROTEIN 1-RELATED"/>
    <property type="match status" value="1"/>
</dbReference>
<evidence type="ECO:0000256" key="4">
    <source>
        <dbReference type="ARBA" id="ARBA00022989"/>
    </source>
</evidence>
<comment type="activity regulation">
    <text evidence="10">Na(+) is not transported, but it plays an essential structural role and its presence is essential for fluoride channel function.</text>
</comment>
<proteinExistence type="inferred from homology"/>
<dbReference type="Pfam" id="PF02537">
    <property type="entry name" value="CRCB"/>
    <property type="match status" value="1"/>
</dbReference>
<comment type="catalytic activity">
    <reaction evidence="8">
        <text>fluoride(in) = fluoride(out)</text>
        <dbReference type="Rhea" id="RHEA:76159"/>
        <dbReference type="ChEBI" id="CHEBI:17051"/>
    </reaction>
    <physiologicalReaction direction="left-to-right" evidence="8">
        <dbReference type="Rhea" id="RHEA:76160"/>
    </physiologicalReaction>
</comment>
<dbReference type="GO" id="GO:0140114">
    <property type="term" value="P:cellular detoxification of fluoride"/>
    <property type="evidence" value="ECO:0007669"/>
    <property type="project" value="UniProtKB-UniRule"/>
</dbReference>
<feature type="binding site" evidence="10">
    <location>
        <position position="87"/>
    </location>
    <ligand>
        <name>Na(+)</name>
        <dbReference type="ChEBI" id="CHEBI:29101"/>
        <note>structural</note>
    </ligand>
</feature>
<evidence type="ECO:0000256" key="3">
    <source>
        <dbReference type="ARBA" id="ARBA00022692"/>
    </source>
</evidence>
<keyword evidence="10" id="KW-0813">Transport</keyword>
<evidence type="ECO:0000256" key="10">
    <source>
        <dbReference type="HAMAP-Rule" id="MF_00454"/>
    </source>
</evidence>